<dbReference type="SUPFAM" id="SSF51621">
    <property type="entry name" value="Phosphoenolpyruvate/pyruvate domain"/>
    <property type="match status" value="1"/>
</dbReference>
<dbReference type="GO" id="GO:0006107">
    <property type="term" value="P:oxaloacetate metabolic process"/>
    <property type="evidence" value="ECO:0007669"/>
    <property type="project" value="TreeGrafter"/>
</dbReference>
<proteinExistence type="predicted"/>
<organism evidence="7 8">
    <name type="scientific">Trinickia fusca</name>
    <dbReference type="NCBI Taxonomy" id="2419777"/>
    <lineage>
        <taxon>Bacteria</taxon>
        <taxon>Pseudomonadati</taxon>
        <taxon>Pseudomonadota</taxon>
        <taxon>Betaproteobacteria</taxon>
        <taxon>Burkholderiales</taxon>
        <taxon>Burkholderiaceae</taxon>
        <taxon>Trinickia</taxon>
    </lineage>
</organism>
<comment type="caution">
    <text evidence="7">The sequence shown here is derived from an EMBL/GenBank/DDBJ whole genome shotgun (WGS) entry which is preliminary data.</text>
</comment>
<name>A0A494X8D3_9BURK</name>
<dbReference type="InterPro" id="IPR011206">
    <property type="entry name" value="Citrate_lyase_beta/mcl1/mcl2"/>
</dbReference>
<evidence type="ECO:0000259" key="6">
    <source>
        <dbReference type="Pfam" id="PF03328"/>
    </source>
</evidence>
<feature type="binding site" evidence="5">
    <location>
        <position position="160"/>
    </location>
    <ligand>
        <name>Mg(2+)</name>
        <dbReference type="ChEBI" id="CHEBI:18420"/>
    </ligand>
</feature>
<evidence type="ECO:0000256" key="3">
    <source>
        <dbReference type="ARBA" id="ARBA00022842"/>
    </source>
</evidence>
<dbReference type="GO" id="GO:0016829">
    <property type="term" value="F:lyase activity"/>
    <property type="evidence" value="ECO:0007669"/>
    <property type="project" value="UniProtKB-KW"/>
</dbReference>
<sequence length="298" mass="31708">MSSTSQPVWRSLLYVPAHVGRFVSSAVDCRADAVLLDLEDSVPVEAKDDARAALPAACARLKEAGHDVLVRVNGPLQWLVPDLEAAVAANVDGVAVPKVLGASHLEAICELLDTLERVHDVEPGKTRIVAMIETPRAFQAMAAICRVSPRLVGVMLGGGDFALHCGSRASAEVLRLPKQLMVIAARAAGILPFGLLGTPDDLSDLEAFERMAHESADFGFVGATCIHPKQVDALNRAFMPSAAEVEAAREVIDAYDKARAAGRGAVRVGSKMIDLPVFELAQRTVQRYEAVPRAPHAA</sequence>
<feature type="binding site" evidence="4">
    <location>
        <position position="71"/>
    </location>
    <ligand>
        <name>substrate</name>
    </ligand>
</feature>
<evidence type="ECO:0000313" key="7">
    <source>
        <dbReference type="EMBL" id="RKP46522.1"/>
    </source>
</evidence>
<evidence type="ECO:0000256" key="5">
    <source>
        <dbReference type="PIRSR" id="PIRSR015582-2"/>
    </source>
</evidence>
<evidence type="ECO:0000313" key="8">
    <source>
        <dbReference type="Proteomes" id="UP000280434"/>
    </source>
</evidence>
<keyword evidence="7" id="KW-0456">Lyase</keyword>
<feature type="binding site" evidence="4">
    <location>
        <position position="133"/>
    </location>
    <ligand>
        <name>substrate</name>
    </ligand>
</feature>
<evidence type="ECO:0000256" key="2">
    <source>
        <dbReference type="ARBA" id="ARBA00022723"/>
    </source>
</evidence>
<dbReference type="PIRSF" id="PIRSF015582">
    <property type="entry name" value="Cit_lyase_B"/>
    <property type="match status" value="1"/>
</dbReference>
<dbReference type="Proteomes" id="UP000280434">
    <property type="component" value="Unassembled WGS sequence"/>
</dbReference>
<dbReference type="AlphaFoldDB" id="A0A494X8D3"/>
<dbReference type="OrthoDB" id="348111at2"/>
<keyword evidence="8" id="KW-1185">Reference proteome</keyword>
<dbReference type="InterPro" id="IPR040442">
    <property type="entry name" value="Pyrv_kinase-like_dom_sf"/>
</dbReference>
<evidence type="ECO:0000256" key="4">
    <source>
        <dbReference type="PIRSR" id="PIRSR015582-1"/>
    </source>
</evidence>
<gene>
    <name evidence="7" type="ORF">D7S89_17200</name>
</gene>
<protein>
    <submittedName>
        <fullName evidence="7">CoA ester lyase</fullName>
    </submittedName>
</protein>
<keyword evidence="3 5" id="KW-0460">Magnesium</keyword>
<dbReference type="RefSeq" id="WP_121279437.1">
    <property type="nucleotide sequence ID" value="NZ_RBZV01000007.1"/>
</dbReference>
<dbReference type="Gene3D" id="3.20.20.60">
    <property type="entry name" value="Phosphoenolpyruvate-binding domains"/>
    <property type="match status" value="1"/>
</dbReference>
<dbReference type="InterPro" id="IPR015813">
    <property type="entry name" value="Pyrv/PenolPyrv_kinase-like_dom"/>
</dbReference>
<dbReference type="Pfam" id="PF03328">
    <property type="entry name" value="HpcH_HpaI"/>
    <property type="match status" value="1"/>
</dbReference>
<reference evidence="7 8" key="1">
    <citation type="submission" date="2018-10" db="EMBL/GenBank/DDBJ databases">
        <title>Paraburkholderia sp. 7MK8-2, isolated from soil.</title>
        <authorList>
            <person name="Gao Z.-H."/>
            <person name="Qiu L.-H."/>
        </authorList>
    </citation>
    <scope>NUCLEOTIDE SEQUENCE [LARGE SCALE GENOMIC DNA]</scope>
    <source>
        <strain evidence="7 8">7MK8-2</strain>
    </source>
</reference>
<evidence type="ECO:0000256" key="1">
    <source>
        <dbReference type="ARBA" id="ARBA00001946"/>
    </source>
</evidence>
<dbReference type="PANTHER" id="PTHR32308:SF0">
    <property type="entry name" value="HPCH_HPAI ALDOLASE_CITRATE LYASE DOMAIN-CONTAINING PROTEIN"/>
    <property type="match status" value="1"/>
</dbReference>
<comment type="cofactor">
    <cofactor evidence="1">
        <name>Mg(2+)</name>
        <dbReference type="ChEBI" id="CHEBI:18420"/>
    </cofactor>
</comment>
<dbReference type="InterPro" id="IPR005000">
    <property type="entry name" value="Aldolase/citrate-lyase_domain"/>
</dbReference>
<keyword evidence="2 5" id="KW-0479">Metal-binding</keyword>
<feature type="binding site" evidence="5">
    <location>
        <position position="133"/>
    </location>
    <ligand>
        <name>Mg(2+)</name>
        <dbReference type="ChEBI" id="CHEBI:18420"/>
    </ligand>
</feature>
<feature type="domain" description="HpcH/HpaI aldolase/citrate lyase" evidence="6">
    <location>
        <begin position="10"/>
        <end position="228"/>
    </location>
</feature>
<dbReference type="GO" id="GO:0000287">
    <property type="term" value="F:magnesium ion binding"/>
    <property type="evidence" value="ECO:0007669"/>
    <property type="project" value="TreeGrafter"/>
</dbReference>
<accession>A0A494X8D3</accession>
<dbReference type="EMBL" id="RBZV01000007">
    <property type="protein sequence ID" value="RKP46522.1"/>
    <property type="molecule type" value="Genomic_DNA"/>
</dbReference>
<dbReference type="PANTHER" id="PTHR32308">
    <property type="entry name" value="LYASE BETA SUBUNIT, PUTATIVE (AFU_ORTHOLOGUE AFUA_4G13030)-RELATED"/>
    <property type="match status" value="1"/>
</dbReference>